<dbReference type="InterPro" id="IPR039633">
    <property type="entry name" value="PAP"/>
</dbReference>
<protein>
    <recommendedName>
        <fullName evidence="3">Plastid lipid-associated protein/fibrillin conserved domain-containing protein</fullName>
    </recommendedName>
</protein>
<dbReference type="Pfam" id="PF04755">
    <property type="entry name" value="PAP_fibrillin"/>
    <property type="match status" value="1"/>
</dbReference>
<proteinExistence type="predicted"/>
<organism evidence="4 5">
    <name type="scientific">Riccia sorocarpa</name>
    <dbReference type="NCBI Taxonomy" id="122646"/>
    <lineage>
        <taxon>Eukaryota</taxon>
        <taxon>Viridiplantae</taxon>
        <taxon>Streptophyta</taxon>
        <taxon>Embryophyta</taxon>
        <taxon>Marchantiophyta</taxon>
        <taxon>Marchantiopsida</taxon>
        <taxon>Marchantiidae</taxon>
        <taxon>Marchantiales</taxon>
        <taxon>Ricciaceae</taxon>
        <taxon>Riccia</taxon>
    </lineage>
</organism>
<evidence type="ECO:0000259" key="3">
    <source>
        <dbReference type="Pfam" id="PF04755"/>
    </source>
</evidence>
<reference evidence="4 5" key="1">
    <citation type="submission" date="2024-09" db="EMBL/GenBank/DDBJ databases">
        <title>Chromosome-scale assembly of Riccia sorocarpa.</title>
        <authorList>
            <person name="Paukszto L."/>
        </authorList>
    </citation>
    <scope>NUCLEOTIDE SEQUENCE [LARGE SCALE GENOMIC DNA]</scope>
    <source>
        <strain evidence="4">LP-2024</strain>
        <tissue evidence="4">Aerial parts of the thallus</tissue>
    </source>
</reference>
<gene>
    <name evidence="4" type="ORF">R1sor_019451</name>
</gene>
<feature type="domain" description="Plastid lipid-associated protein/fibrillin conserved" evidence="3">
    <location>
        <begin position="94"/>
        <end position="253"/>
    </location>
</feature>
<dbReference type="GO" id="GO:0009536">
    <property type="term" value="C:plastid"/>
    <property type="evidence" value="ECO:0007669"/>
    <property type="project" value="UniProtKB-SubCell"/>
</dbReference>
<keyword evidence="5" id="KW-1185">Reference proteome</keyword>
<dbReference type="PANTHER" id="PTHR31906">
    <property type="entry name" value="PLASTID-LIPID-ASSOCIATED PROTEIN 4, CHLOROPLASTIC-RELATED"/>
    <property type="match status" value="1"/>
</dbReference>
<keyword evidence="2" id="KW-0934">Plastid</keyword>
<comment type="subcellular location">
    <subcellularLocation>
        <location evidence="1">Plastid</location>
    </subcellularLocation>
</comment>
<evidence type="ECO:0000313" key="4">
    <source>
        <dbReference type="EMBL" id="KAL3701429.1"/>
    </source>
</evidence>
<sequence>MSANVVQSLGCEVGISSCSSSGRCPSAPVRQNGFRTFRVRISATPAGFSNAVSSVDALKLAVGSSERRCGNGPIIVAQSALFPFLGRKKKDAQKVKIELFEAIAPLNRGVSATEEDLAREDSIAKELEKLNPTKEPLKSPLLNGKWKLIYTTSNSILKKSRPSFLRPNGPIYQAINTDTLRAQNLESWPFFNQVTANLVPVSSSKVVVNFDVFKIAGLISVKAPGRARGELEVTYLDDDLRVSRGDRGNLFVLVMEDPSYRVPLK</sequence>
<evidence type="ECO:0000256" key="2">
    <source>
        <dbReference type="ARBA" id="ARBA00022640"/>
    </source>
</evidence>
<dbReference type="Proteomes" id="UP001633002">
    <property type="component" value="Unassembled WGS sequence"/>
</dbReference>
<accession>A0ABD3IFV2</accession>
<dbReference type="InterPro" id="IPR006843">
    <property type="entry name" value="PAP/fibrillin_dom"/>
</dbReference>
<dbReference type="AlphaFoldDB" id="A0ABD3IFV2"/>
<evidence type="ECO:0000256" key="1">
    <source>
        <dbReference type="ARBA" id="ARBA00004474"/>
    </source>
</evidence>
<dbReference type="EMBL" id="JBJQOH010000001">
    <property type="protein sequence ID" value="KAL3701429.1"/>
    <property type="molecule type" value="Genomic_DNA"/>
</dbReference>
<name>A0ABD3IFV2_9MARC</name>
<evidence type="ECO:0000313" key="5">
    <source>
        <dbReference type="Proteomes" id="UP001633002"/>
    </source>
</evidence>
<comment type="caution">
    <text evidence="4">The sequence shown here is derived from an EMBL/GenBank/DDBJ whole genome shotgun (WGS) entry which is preliminary data.</text>
</comment>